<dbReference type="Proteomes" id="UP000256269">
    <property type="component" value="Unassembled WGS sequence"/>
</dbReference>
<sequence length="157" mass="16833">MLPAPVASKPLVSRRQARRAELDAAYRDQLNLAADQPLPGALGSTGTRPKDKSPAARAATRKRRQRAARRRAEPSATSTTKSAMPRAAVPKATEPSTCSACGREVPAGTPIGQYLGQQAHRTCARQRQAQDEILRGTTFRGHQASTWRRGRGPGSVA</sequence>
<keyword evidence="3" id="KW-1185">Reference proteome</keyword>
<organism evidence="2 3">
    <name type="scientific">Kutzneria buriramensis</name>
    <dbReference type="NCBI Taxonomy" id="1045776"/>
    <lineage>
        <taxon>Bacteria</taxon>
        <taxon>Bacillati</taxon>
        <taxon>Actinomycetota</taxon>
        <taxon>Actinomycetes</taxon>
        <taxon>Pseudonocardiales</taxon>
        <taxon>Pseudonocardiaceae</taxon>
        <taxon>Kutzneria</taxon>
    </lineage>
</organism>
<proteinExistence type="predicted"/>
<evidence type="ECO:0000256" key="1">
    <source>
        <dbReference type="SAM" id="MobiDB-lite"/>
    </source>
</evidence>
<evidence type="ECO:0000313" key="3">
    <source>
        <dbReference type="Proteomes" id="UP000256269"/>
    </source>
</evidence>
<reference evidence="2 3" key="1">
    <citation type="submission" date="2018-08" db="EMBL/GenBank/DDBJ databases">
        <title>Genomic Encyclopedia of Archaeal and Bacterial Type Strains, Phase II (KMG-II): from individual species to whole genera.</title>
        <authorList>
            <person name="Goeker M."/>
        </authorList>
    </citation>
    <scope>NUCLEOTIDE SEQUENCE [LARGE SCALE GENOMIC DNA]</scope>
    <source>
        <strain evidence="2 3">DSM 45791</strain>
    </source>
</reference>
<feature type="region of interest" description="Disordered" evidence="1">
    <location>
        <begin position="134"/>
        <end position="157"/>
    </location>
</feature>
<gene>
    <name evidence="2" type="ORF">BCF44_1388</name>
</gene>
<protein>
    <submittedName>
        <fullName evidence="2">Uncharacterized protein</fullName>
    </submittedName>
</protein>
<feature type="compositionally biased region" description="Basic residues" evidence="1">
    <location>
        <begin position="59"/>
        <end position="69"/>
    </location>
</feature>
<evidence type="ECO:0000313" key="2">
    <source>
        <dbReference type="EMBL" id="REH18021.1"/>
    </source>
</evidence>
<dbReference type="EMBL" id="QUNO01000038">
    <property type="protein sequence ID" value="REH18021.1"/>
    <property type="molecule type" value="Genomic_DNA"/>
</dbReference>
<accession>A0A3E0G598</accession>
<dbReference type="AlphaFoldDB" id="A0A3E0G598"/>
<comment type="caution">
    <text evidence="2">The sequence shown here is derived from an EMBL/GenBank/DDBJ whole genome shotgun (WGS) entry which is preliminary data.</text>
</comment>
<name>A0A3E0G598_9PSEU</name>
<feature type="region of interest" description="Disordered" evidence="1">
    <location>
        <begin position="31"/>
        <end position="103"/>
    </location>
</feature>